<proteinExistence type="predicted"/>
<accession>A0A6A6I1B9</accession>
<reference evidence="2" key="1">
    <citation type="journal article" date="2020" name="Stud. Mycol.">
        <title>101 Dothideomycetes genomes: a test case for predicting lifestyles and emergence of pathogens.</title>
        <authorList>
            <person name="Haridas S."/>
            <person name="Albert R."/>
            <person name="Binder M."/>
            <person name="Bloem J."/>
            <person name="Labutti K."/>
            <person name="Salamov A."/>
            <person name="Andreopoulos B."/>
            <person name="Baker S."/>
            <person name="Barry K."/>
            <person name="Bills G."/>
            <person name="Bluhm B."/>
            <person name="Cannon C."/>
            <person name="Castanera R."/>
            <person name="Culley D."/>
            <person name="Daum C."/>
            <person name="Ezra D."/>
            <person name="Gonzalez J."/>
            <person name="Henrissat B."/>
            <person name="Kuo A."/>
            <person name="Liang C."/>
            <person name="Lipzen A."/>
            <person name="Lutzoni F."/>
            <person name="Magnuson J."/>
            <person name="Mondo S."/>
            <person name="Nolan M."/>
            <person name="Ohm R."/>
            <person name="Pangilinan J."/>
            <person name="Park H.-J."/>
            <person name="Ramirez L."/>
            <person name="Alfaro M."/>
            <person name="Sun H."/>
            <person name="Tritt A."/>
            <person name="Yoshinaga Y."/>
            <person name="Zwiers L.-H."/>
            <person name="Turgeon B."/>
            <person name="Goodwin S."/>
            <person name="Spatafora J."/>
            <person name="Crous P."/>
            <person name="Grigoriev I."/>
        </authorList>
    </citation>
    <scope>NUCLEOTIDE SEQUENCE</scope>
    <source>
        <strain evidence="2">CBS 122368</strain>
    </source>
</reference>
<evidence type="ECO:0000259" key="1">
    <source>
        <dbReference type="Pfam" id="PF08241"/>
    </source>
</evidence>
<keyword evidence="3" id="KW-1185">Reference proteome</keyword>
<dbReference type="AlphaFoldDB" id="A0A6A6I1B9"/>
<dbReference type="GO" id="GO:0008757">
    <property type="term" value="F:S-adenosylmethionine-dependent methyltransferase activity"/>
    <property type="evidence" value="ECO:0007669"/>
    <property type="project" value="InterPro"/>
</dbReference>
<organism evidence="2 3">
    <name type="scientific">Trematosphaeria pertusa</name>
    <dbReference type="NCBI Taxonomy" id="390896"/>
    <lineage>
        <taxon>Eukaryota</taxon>
        <taxon>Fungi</taxon>
        <taxon>Dikarya</taxon>
        <taxon>Ascomycota</taxon>
        <taxon>Pezizomycotina</taxon>
        <taxon>Dothideomycetes</taxon>
        <taxon>Pleosporomycetidae</taxon>
        <taxon>Pleosporales</taxon>
        <taxon>Massarineae</taxon>
        <taxon>Trematosphaeriaceae</taxon>
        <taxon>Trematosphaeria</taxon>
    </lineage>
</organism>
<evidence type="ECO:0000313" key="2">
    <source>
        <dbReference type="EMBL" id="KAF2243808.1"/>
    </source>
</evidence>
<keyword evidence="2" id="KW-0489">Methyltransferase</keyword>
<dbReference type="InterPro" id="IPR029063">
    <property type="entry name" value="SAM-dependent_MTases_sf"/>
</dbReference>
<sequence length="282" mass="31373">MTTPFKPKQCLTLSAAAMAEMQGDGSQQAIKYFLKLTPLLTSASIVHDNACGAGAVTELIMTSEPPPPSGLRIHATDINERFVADTKALVESKGWPVTAQVMNAKKLSFEDNYFSHSFTAFAFHCMPGAEHAAMELYRTLQPGGTAVAAIWTSLPFVTVFQQAHWATRGRQAPLPSLLQGVEDVNDQEFVKLLEAGGFKDVQTHEIVAKTRISTDLERWANLVWSYLGRRPREDEWTVEDEKKWEEAIKIAVEEMHKKGRMEVGEDGALYIRFVGCVAVMRK</sequence>
<feature type="domain" description="Methyltransferase type 11" evidence="1">
    <location>
        <begin position="48"/>
        <end position="147"/>
    </location>
</feature>
<dbReference type="InterPro" id="IPR013216">
    <property type="entry name" value="Methyltransf_11"/>
</dbReference>
<dbReference type="GO" id="GO:0032259">
    <property type="term" value="P:methylation"/>
    <property type="evidence" value="ECO:0007669"/>
    <property type="project" value="UniProtKB-KW"/>
</dbReference>
<dbReference type="RefSeq" id="XP_033678812.1">
    <property type="nucleotide sequence ID" value="XM_033834481.1"/>
</dbReference>
<dbReference type="Pfam" id="PF08241">
    <property type="entry name" value="Methyltransf_11"/>
    <property type="match status" value="1"/>
</dbReference>
<evidence type="ECO:0000313" key="3">
    <source>
        <dbReference type="Proteomes" id="UP000800094"/>
    </source>
</evidence>
<dbReference type="OrthoDB" id="2013972at2759"/>
<keyword evidence="2" id="KW-0808">Transferase</keyword>
<dbReference type="Proteomes" id="UP000800094">
    <property type="component" value="Unassembled WGS sequence"/>
</dbReference>
<dbReference type="GeneID" id="54587811"/>
<name>A0A6A6I1B9_9PLEO</name>
<dbReference type="Gene3D" id="3.40.50.150">
    <property type="entry name" value="Vaccinia Virus protein VP39"/>
    <property type="match status" value="1"/>
</dbReference>
<gene>
    <name evidence="2" type="ORF">BU26DRAFT_580942</name>
</gene>
<dbReference type="SUPFAM" id="SSF53335">
    <property type="entry name" value="S-adenosyl-L-methionine-dependent methyltransferases"/>
    <property type="match status" value="1"/>
</dbReference>
<dbReference type="EMBL" id="ML987204">
    <property type="protein sequence ID" value="KAF2243808.1"/>
    <property type="molecule type" value="Genomic_DNA"/>
</dbReference>
<protein>
    <submittedName>
        <fullName evidence="2">S-adenosyl-L-methionine-dependent methyltransferase</fullName>
    </submittedName>
</protein>